<dbReference type="EMBL" id="WOWB01000001">
    <property type="protein sequence ID" value="NLV06435.1"/>
    <property type="molecule type" value="Genomic_DNA"/>
</dbReference>
<dbReference type="Proteomes" id="UP000610611">
    <property type="component" value="Unassembled WGS sequence"/>
</dbReference>
<evidence type="ECO:0000313" key="2">
    <source>
        <dbReference type="EMBL" id="NLV06435.1"/>
    </source>
</evidence>
<evidence type="ECO:0000256" key="1">
    <source>
        <dbReference type="SAM" id="Coils"/>
    </source>
</evidence>
<organism evidence="2 3">
    <name type="scientific">Haloarcula rubripromontorii</name>
    <dbReference type="NCBI Taxonomy" id="1705562"/>
    <lineage>
        <taxon>Archaea</taxon>
        <taxon>Methanobacteriati</taxon>
        <taxon>Methanobacteriota</taxon>
        <taxon>Stenosarchaea group</taxon>
        <taxon>Halobacteria</taxon>
        <taxon>Halobacteriales</taxon>
        <taxon>Haloarculaceae</taxon>
        <taxon>Haloarcula</taxon>
    </lineage>
</organism>
<comment type="caution">
    <text evidence="2">The sequence shown here is derived from an EMBL/GenBank/DDBJ whole genome shotgun (WGS) entry which is preliminary data.</text>
</comment>
<evidence type="ECO:0000313" key="3">
    <source>
        <dbReference type="Proteomes" id="UP000610611"/>
    </source>
</evidence>
<feature type="coiled-coil region" evidence="1">
    <location>
        <begin position="137"/>
        <end position="164"/>
    </location>
</feature>
<sequence>MSRKDATFTMRLDAERKEQWTELAEESGFDGLSDLVRFTLSQFEQGNLSGSVDTPSNSAVDISAIPDDLENRLKRIESKIDGVDNSVDVVKNEVTSADLGNLTAPARDAVISQLPAGESWSDGVPADVIAQDLGTRIGAVEQTLERSEAELSIIKREKQNGELRYWKADTQ</sequence>
<dbReference type="RefSeq" id="WP_170083405.1">
    <property type="nucleotide sequence ID" value="NZ_WOWB01000001.1"/>
</dbReference>
<keyword evidence="1" id="KW-0175">Coiled coil</keyword>
<protein>
    <submittedName>
        <fullName evidence="2">Uncharacterized protein</fullName>
    </submittedName>
</protein>
<reference evidence="2" key="1">
    <citation type="submission" date="2019-12" db="EMBL/GenBank/DDBJ databases">
        <title>The whole-genome sequencing of Haloarcula japonica strain pws8.</title>
        <authorList>
            <person name="Verma D.K."/>
            <person name="Gopal K."/>
            <person name="Prasad E.S."/>
        </authorList>
    </citation>
    <scope>NUCLEOTIDE SEQUENCE</scope>
    <source>
        <strain evidence="2">Pws8</strain>
    </source>
</reference>
<dbReference type="AlphaFoldDB" id="A0A847TZD1"/>
<accession>A0A847TZD1</accession>
<name>A0A847TZD1_9EURY</name>
<proteinExistence type="predicted"/>
<gene>
    <name evidence="2" type="ORF">GOC83_09875</name>
</gene>